<protein>
    <submittedName>
        <fullName evidence="1">Uncharacterized protein</fullName>
    </submittedName>
</protein>
<accession>A0A6J4LP09</accession>
<proteinExistence type="predicted"/>
<name>A0A6J4LP09_9BACT</name>
<dbReference type="EMBL" id="CADCTW010000133">
    <property type="protein sequence ID" value="CAA9336034.1"/>
    <property type="molecule type" value="Genomic_DNA"/>
</dbReference>
<evidence type="ECO:0000313" key="1">
    <source>
        <dbReference type="EMBL" id="CAA9336034.1"/>
    </source>
</evidence>
<sequence length="53" mass="5378">MRVDIKAAPEGDAGAAPAPACPATRATYLRTHATRGGGGACVRLRGMVRGERG</sequence>
<dbReference type="AlphaFoldDB" id="A0A6J4LP09"/>
<gene>
    <name evidence="1" type="ORF">AVDCRST_MAG68-3367</name>
</gene>
<organism evidence="1">
    <name type="scientific">uncultured Gemmatimonadota bacterium</name>
    <dbReference type="NCBI Taxonomy" id="203437"/>
    <lineage>
        <taxon>Bacteria</taxon>
        <taxon>Pseudomonadati</taxon>
        <taxon>Gemmatimonadota</taxon>
        <taxon>environmental samples</taxon>
    </lineage>
</organism>
<reference evidence="1" key="1">
    <citation type="submission" date="2020-02" db="EMBL/GenBank/DDBJ databases">
        <authorList>
            <person name="Meier V. D."/>
        </authorList>
    </citation>
    <scope>NUCLEOTIDE SEQUENCE</scope>
    <source>
        <strain evidence="1">AVDCRST_MAG68</strain>
    </source>
</reference>